<dbReference type="GeneID" id="300582343"/>
<dbReference type="Proteomes" id="UP001642720">
    <property type="component" value="Unassembled WGS sequence"/>
</dbReference>
<reference evidence="2 3" key="1">
    <citation type="submission" date="2018-01" db="EMBL/GenBank/DDBJ databases">
        <title>Genome characterization of the sugarcane-associated fungus Trichoderma ghanense CCMA-1212 and their application in lignocelulose bioconversion.</title>
        <authorList>
            <person name="Steindorff A.S."/>
            <person name="Mendes T.D."/>
            <person name="Vilela E.S.D."/>
            <person name="Rodrigues D.S."/>
            <person name="Formighieri E.F."/>
            <person name="Melo I.S."/>
            <person name="Favaro L.C.L."/>
        </authorList>
    </citation>
    <scope>NUCLEOTIDE SEQUENCE [LARGE SCALE GENOMIC DNA]</scope>
    <source>
        <strain evidence="2 3">CCMA-1212</strain>
    </source>
</reference>
<dbReference type="Pfam" id="PF11905">
    <property type="entry name" value="DUF3425"/>
    <property type="match status" value="1"/>
</dbReference>
<feature type="region of interest" description="Disordered" evidence="1">
    <location>
        <begin position="1"/>
        <end position="30"/>
    </location>
</feature>
<dbReference type="RefSeq" id="XP_073553611.1">
    <property type="nucleotide sequence ID" value="XM_073707893.1"/>
</dbReference>
<dbReference type="EMBL" id="PPTA01000035">
    <property type="protein sequence ID" value="TFA97409.1"/>
    <property type="molecule type" value="Genomic_DNA"/>
</dbReference>
<evidence type="ECO:0000256" key="1">
    <source>
        <dbReference type="SAM" id="MobiDB-lite"/>
    </source>
</evidence>
<accession>A0ABY2GNN1</accession>
<evidence type="ECO:0000313" key="3">
    <source>
        <dbReference type="Proteomes" id="UP001642720"/>
    </source>
</evidence>
<evidence type="ECO:0000313" key="2">
    <source>
        <dbReference type="EMBL" id="TFA97409.1"/>
    </source>
</evidence>
<evidence type="ECO:0008006" key="4">
    <source>
        <dbReference type="Google" id="ProtNLM"/>
    </source>
</evidence>
<dbReference type="PANTHER" id="PTHR38116:SF1">
    <property type="entry name" value="BZIP DOMAIN-CONTAINING PROTEIN"/>
    <property type="match status" value="1"/>
</dbReference>
<name>A0ABY2GNN1_9HYPO</name>
<organism evidence="2 3">
    <name type="scientific">Trichoderma ghanense</name>
    <dbReference type="NCBI Taxonomy" id="65468"/>
    <lineage>
        <taxon>Eukaryota</taxon>
        <taxon>Fungi</taxon>
        <taxon>Dikarya</taxon>
        <taxon>Ascomycota</taxon>
        <taxon>Pezizomycotina</taxon>
        <taxon>Sordariomycetes</taxon>
        <taxon>Hypocreomycetidae</taxon>
        <taxon>Hypocreales</taxon>
        <taxon>Hypocreaceae</taxon>
        <taxon>Trichoderma</taxon>
    </lineage>
</organism>
<dbReference type="PANTHER" id="PTHR38116">
    <property type="entry name" value="CHROMOSOME 7, WHOLE GENOME SHOTGUN SEQUENCE"/>
    <property type="match status" value="1"/>
</dbReference>
<protein>
    <recommendedName>
        <fullName evidence="4">BZIP domain-containing protein</fullName>
    </recommendedName>
</protein>
<dbReference type="InterPro" id="IPR021833">
    <property type="entry name" value="DUF3425"/>
</dbReference>
<keyword evidence="3" id="KW-1185">Reference proteome</keyword>
<gene>
    <name evidence="2" type="ORF">CCMA1212_010866</name>
</gene>
<sequence>MERPGAPNFKPQSRTGGSVERRRLQNRRAQHSYRLREAAKAKQDKCIITPALMQHGRFVPSQPPRSVAEPRLPCGAHFASAHNSILSADHRLLTLVHNNIIRGLIANANLFSYSWNTICQDDSLSSFCGGKSPSQLALPASLQPTDLQQRELHHPWLDLIPFPRFRDNVLRKLAFSTEWDETELCEDLTGAGRLQLSCSRPGFMVWGEDSWDARNWEVTEEFAHKWHGVLDGCWGLVVSSNAWRKKRGEAQLCINPLTTTSSSRLSA</sequence>
<proteinExistence type="predicted"/>
<comment type="caution">
    <text evidence="2">The sequence shown here is derived from an EMBL/GenBank/DDBJ whole genome shotgun (WGS) entry which is preliminary data.</text>
</comment>